<protein>
    <submittedName>
        <fullName evidence="1">Uncharacterized protein</fullName>
    </submittedName>
</protein>
<keyword evidence="2" id="KW-1185">Reference proteome</keyword>
<evidence type="ECO:0000313" key="2">
    <source>
        <dbReference type="Proteomes" id="UP001597173"/>
    </source>
</evidence>
<comment type="caution">
    <text evidence="1">The sequence shown here is derived from an EMBL/GenBank/DDBJ whole genome shotgun (WGS) entry which is preliminary data.</text>
</comment>
<dbReference type="Proteomes" id="UP001597173">
    <property type="component" value="Unassembled WGS sequence"/>
</dbReference>
<reference evidence="2" key="1">
    <citation type="journal article" date="2019" name="Int. J. Syst. Evol. Microbiol.">
        <title>The Global Catalogue of Microorganisms (GCM) 10K type strain sequencing project: providing services to taxonomists for standard genome sequencing and annotation.</title>
        <authorList>
            <consortium name="The Broad Institute Genomics Platform"/>
            <consortium name="The Broad Institute Genome Sequencing Center for Infectious Disease"/>
            <person name="Wu L."/>
            <person name="Ma J."/>
        </authorList>
    </citation>
    <scope>NUCLEOTIDE SEQUENCE [LARGE SCALE GENOMIC DNA]</scope>
    <source>
        <strain evidence="2">CCUG 55609</strain>
    </source>
</reference>
<dbReference type="EMBL" id="JBHTNF010000012">
    <property type="protein sequence ID" value="MFD1329602.1"/>
    <property type="molecule type" value="Genomic_DNA"/>
</dbReference>
<proteinExistence type="predicted"/>
<accession>A0ABW3Z098</accession>
<organism evidence="1 2">
    <name type="scientific">Mycoplana ramosa</name>
    <name type="common">Mycoplana bullata</name>
    <dbReference type="NCBI Taxonomy" id="40837"/>
    <lineage>
        <taxon>Bacteria</taxon>
        <taxon>Pseudomonadati</taxon>
        <taxon>Pseudomonadota</taxon>
        <taxon>Alphaproteobacteria</taxon>
        <taxon>Hyphomicrobiales</taxon>
        <taxon>Rhizobiaceae</taxon>
        <taxon>Mycoplana</taxon>
    </lineage>
</organism>
<gene>
    <name evidence="1" type="ORF">ACFQ33_17065</name>
</gene>
<evidence type="ECO:0000313" key="1">
    <source>
        <dbReference type="EMBL" id="MFD1329602.1"/>
    </source>
</evidence>
<dbReference type="RefSeq" id="WP_374840751.1">
    <property type="nucleotide sequence ID" value="NZ_JBHEEW010000016.1"/>
</dbReference>
<sequence>MPIPSPALAADSRFFFIVQQGAQALLRLHDQDPRVGALFSSQQRWLMCHAGYALACTSEALQPAFSLYAARFIDLITENNVASRNTAADFIKEIIDIGFARPVEQHGDRRKRLLQLTEVTHRSMSHWLELHLSLLDGIDGGNRADSFRSEPAMIRRLQPMVAGKLLQALGVRTQGPAFDLFTWTNAGGMVMDQLIASIETGGEVESFAPDRLPAGTVSINGIARRFNISRTHVRRLFDKATEMGDFGWNADHGENAAWVSRRLVQEYVQYQAEKCAIVDLAYHDAMNGTENTQTRLS</sequence>
<name>A0ABW3Z098_MYCRA</name>